<evidence type="ECO:0000313" key="1">
    <source>
        <dbReference type="EMBL" id="KAL3886007.1"/>
    </source>
</evidence>
<dbReference type="Proteomes" id="UP001634394">
    <property type="component" value="Unassembled WGS sequence"/>
</dbReference>
<sequence>MDFFESKKATINLNSKTLSFYDGQTKIWLTRTVAKIVVPAQSECEIPVKIQNCPKDNILLQPLWHVPSATQLPIFAKQIYSFIRIKSSRNMPHNLDILKLNCTLCSIIVFKRCMQKLITYTLYSLYIPFVVEHPSIPHRKGACILSHVFLPWFSLH</sequence>
<comment type="caution">
    <text evidence="1">The sequence shown here is derived from an EMBL/GenBank/DDBJ whole genome shotgun (WGS) entry which is preliminary data.</text>
</comment>
<gene>
    <name evidence="1" type="ORF">ACJMK2_026033</name>
</gene>
<accession>A0ABD3XIB8</accession>
<evidence type="ECO:0000313" key="2">
    <source>
        <dbReference type="Proteomes" id="UP001634394"/>
    </source>
</evidence>
<dbReference type="AlphaFoldDB" id="A0ABD3XIB8"/>
<name>A0ABD3XIB8_SINWO</name>
<dbReference type="EMBL" id="JBJQND010000002">
    <property type="protein sequence ID" value="KAL3886007.1"/>
    <property type="molecule type" value="Genomic_DNA"/>
</dbReference>
<organism evidence="1 2">
    <name type="scientific">Sinanodonta woodiana</name>
    <name type="common">Chinese pond mussel</name>
    <name type="synonym">Anodonta woodiana</name>
    <dbReference type="NCBI Taxonomy" id="1069815"/>
    <lineage>
        <taxon>Eukaryota</taxon>
        <taxon>Metazoa</taxon>
        <taxon>Spiralia</taxon>
        <taxon>Lophotrochozoa</taxon>
        <taxon>Mollusca</taxon>
        <taxon>Bivalvia</taxon>
        <taxon>Autobranchia</taxon>
        <taxon>Heteroconchia</taxon>
        <taxon>Palaeoheterodonta</taxon>
        <taxon>Unionida</taxon>
        <taxon>Unionoidea</taxon>
        <taxon>Unionidae</taxon>
        <taxon>Unioninae</taxon>
        <taxon>Sinanodonta</taxon>
    </lineage>
</organism>
<keyword evidence="2" id="KW-1185">Reference proteome</keyword>
<proteinExistence type="predicted"/>
<protein>
    <submittedName>
        <fullName evidence="1">Uncharacterized protein</fullName>
    </submittedName>
</protein>
<reference evidence="1 2" key="1">
    <citation type="submission" date="2024-11" db="EMBL/GenBank/DDBJ databases">
        <title>Chromosome-level genome assembly of the freshwater bivalve Anodonta woodiana.</title>
        <authorList>
            <person name="Chen X."/>
        </authorList>
    </citation>
    <scope>NUCLEOTIDE SEQUENCE [LARGE SCALE GENOMIC DNA]</scope>
    <source>
        <strain evidence="1">MN2024</strain>
        <tissue evidence="1">Gills</tissue>
    </source>
</reference>